<feature type="region of interest" description="Disordered" evidence="1">
    <location>
        <begin position="168"/>
        <end position="212"/>
    </location>
</feature>
<reference evidence="2 3" key="1">
    <citation type="journal article" date="2023" name="Nucleic Acids Res.">
        <title>The hologenome of Daphnia magna reveals possible DNA methylation and microbiome-mediated evolution of the host genome.</title>
        <authorList>
            <person name="Chaturvedi A."/>
            <person name="Li X."/>
            <person name="Dhandapani V."/>
            <person name="Marshall H."/>
            <person name="Kissane S."/>
            <person name="Cuenca-Cambronero M."/>
            <person name="Asole G."/>
            <person name="Calvet F."/>
            <person name="Ruiz-Romero M."/>
            <person name="Marangio P."/>
            <person name="Guigo R."/>
            <person name="Rago D."/>
            <person name="Mirbahai L."/>
            <person name="Eastwood N."/>
            <person name="Colbourne J.K."/>
            <person name="Zhou J."/>
            <person name="Mallon E."/>
            <person name="Orsini L."/>
        </authorList>
    </citation>
    <scope>NUCLEOTIDE SEQUENCE [LARGE SCALE GENOMIC DNA]</scope>
    <source>
        <strain evidence="2">LRV0_1</strain>
    </source>
</reference>
<evidence type="ECO:0000313" key="2">
    <source>
        <dbReference type="EMBL" id="KAK4002039.1"/>
    </source>
</evidence>
<organism evidence="2 3">
    <name type="scientific">Daphnia magna</name>
    <dbReference type="NCBI Taxonomy" id="35525"/>
    <lineage>
        <taxon>Eukaryota</taxon>
        <taxon>Metazoa</taxon>
        <taxon>Ecdysozoa</taxon>
        <taxon>Arthropoda</taxon>
        <taxon>Crustacea</taxon>
        <taxon>Branchiopoda</taxon>
        <taxon>Diplostraca</taxon>
        <taxon>Cladocera</taxon>
        <taxon>Anomopoda</taxon>
        <taxon>Daphniidae</taxon>
        <taxon>Daphnia</taxon>
    </lineage>
</organism>
<dbReference type="Proteomes" id="UP001234178">
    <property type="component" value="Unassembled WGS sequence"/>
</dbReference>
<feature type="compositionally biased region" description="Basic and acidic residues" evidence="1">
    <location>
        <begin position="202"/>
        <end position="212"/>
    </location>
</feature>
<dbReference type="EMBL" id="JAOYFB010000001">
    <property type="protein sequence ID" value="KAK4002039.1"/>
    <property type="molecule type" value="Genomic_DNA"/>
</dbReference>
<feature type="region of interest" description="Disordered" evidence="1">
    <location>
        <begin position="241"/>
        <end position="272"/>
    </location>
</feature>
<evidence type="ECO:0000313" key="3">
    <source>
        <dbReference type="Proteomes" id="UP001234178"/>
    </source>
</evidence>
<proteinExistence type="predicted"/>
<keyword evidence="3" id="KW-1185">Reference proteome</keyword>
<protein>
    <submittedName>
        <fullName evidence="2">Uncharacterized protein</fullName>
    </submittedName>
</protein>
<comment type="caution">
    <text evidence="2">The sequence shown here is derived from an EMBL/GenBank/DDBJ whole genome shotgun (WGS) entry which is preliminary data.</text>
</comment>
<evidence type="ECO:0000256" key="1">
    <source>
        <dbReference type="SAM" id="MobiDB-lite"/>
    </source>
</evidence>
<gene>
    <name evidence="2" type="ORF">OUZ56_003898</name>
</gene>
<feature type="compositionally biased region" description="Polar residues" evidence="1">
    <location>
        <begin position="168"/>
        <end position="178"/>
    </location>
</feature>
<sequence length="272" mass="30673">MSPGWLLSEGEYPSRLSLSVVQLNSIPSYLFLSSHFFPSSIYMALKNKKKDKKVMQPDGGRLSIGYLTEERNRYFSYIGWVRMGNEERLPMLKRCGRLLLMFDLLVVSGSELSMCGMNGAAAGANGERPKLQSCVSIVVDDVDGDCDNNGGSHYYSDSHHHHQFYIQHQTSSDGQESNEVFDDNADARSDISQCSRGSRGSTSREESETRLQQIKDEVRHRRDEFARLLDEHEQVVRELRRIESSGELQSLVETPSGGRTEEAPSLGLKQEE</sequence>
<accession>A0ABQ9YN52</accession>
<name>A0ABQ9YN52_9CRUS</name>